<dbReference type="EMBL" id="CM039173">
    <property type="protein sequence ID" value="KAH9769013.1"/>
    <property type="molecule type" value="Genomic_DNA"/>
</dbReference>
<evidence type="ECO:0000313" key="1">
    <source>
        <dbReference type="EMBL" id="KAH9769013.1"/>
    </source>
</evidence>
<proteinExistence type="predicted"/>
<gene>
    <name evidence="1" type="ORF">KPL71_011830</name>
</gene>
<accession>A0ACB8L6H2</accession>
<comment type="caution">
    <text evidence="1">The sequence shown here is derived from an EMBL/GenBank/DDBJ whole genome shotgun (WGS) entry which is preliminary data.</text>
</comment>
<dbReference type="Proteomes" id="UP000829398">
    <property type="component" value="Chromosome 4"/>
</dbReference>
<evidence type="ECO:0000313" key="2">
    <source>
        <dbReference type="Proteomes" id="UP000829398"/>
    </source>
</evidence>
<keyword evidence="2" id="KW-1185">Reference proteome</keyword>
<sequence length="1212" mass="138499">MASTRVDLEKFNGDNDFYLWSLKMRAILIQQGLDSALDDGEDPMAKKEKAEGSSSFGADQRIINNKAHSTIILHLSDEVLREVSRERTASGLWAKLEEIFLKKSLAKRLYMKRRLYTFSMKDGVAMKDHVDEFNKLILDLENVNIILEDENRALILLSSLLESYEHFVDTLLYGRQTLSLKDVKDALESNDLKKRAELKDQSNIEGLVAKGKPEKKYNKQKKNNSQKDKDDKKKKKRKCYFCQKEGHYIKDCFGKKKLEELQKKSNGKAAVASEDECDYDEADVLVATERHPTGEWILDSGCSFHMCPNKSFFKTFESVNGGKEWLTNQGVLLRLKKGEIQVFDQGKIVMKGVRKNGLYILVGSSPEQGISASVTRDKTKLWHMRLAHISERGLKELSNQDDFSRKVWIYVVKHKNEALGKFKEWITLIENQTDKKIKRLRTDNGLEYCSKEFEDFCKYKGIARHRTVTYTPQQNGLAERMNRTIIERVRCMLLNANLSKGFWAEAVTTAAYLINRSPSSALGFKTPQELWSGKPPDLNNLRIFGCTAYAHIKQGKLEPRAVKGYFLGYLEGIKGYKIWTLNGKPYRILISRDVTFDEEQMLQSKVETEIEAAETEEEESTGQNIKHFDSDKPSEQPSDQSKERKQPSELETYQLARDRERRAIKVPKKYGIADLISYALTIADEVNGGEPLSYKEVMRCEDKLKWYAVMNDEIVSLKKNNTWILVDKPSNKKLVGSKWIFKLKAGASEKEAPRHKARLVAKGFTQREGIDFNEVFSPVVKYSSIRLLLALSAYHDLELEQMDVKTAFLHGSLDEEIFMAQPEGFIERGSEDKVCLLKKSLYGLKQSPRQWYLKFDEFMICHGYCRSRFDNCVYYKFLSNGGGIYLLLYVDDMLIACKQKEEVKKLKVELSTEFEMKDLGAATRILGMQIVRDRESKVLYLSQEDYVKRVLTRFNMEDSKPVTTPMSAHFQLSKSLEPTTDDDLNYMREIPYSSAVGSIMYAMVCTRPDLAHGVGVISRFMGNPGKDHWNAVKWILRYLRGTAVTAIMFGKISGASPEVAGFVDSDYAADKDRKRSITGFVFTMYGGAISWKSSLQSVVALSTTETEYIALTEAVKEAIWLRGLVSELGFRQEVVIVGCDSLSAIQLSKNPKYHERTKHIDVRMHFIRDEISKRVVNVVKVPSEVNPADMLTKPLPSVRFKDLLNLIGSVSL</sequence>
<reference evidence="2" key="1">
    <citation type="journal article" date="2023" name="Hortic. Res.">
        <title>A chromosome-level phased genome enabling allele-level studies in sweet orange: a case study on citrus Huanglongbing tolerance.</title>
        <authorList>
            <person name="Wu B."/>
            <person name="Yu Q."/>
            <person name="Deng Z."/>
            <person name="Duan Y."/>
            <person name="Luo F."/>
            <person name="Gmitter F. Jr."/>
        </authorList>
    </citation>
    <scope>NUCLEOTIDE SEQUENCE [LARGE SCALE GENOMIC DNA]</scope>
    <source>
        <strain evidence="2">cv. Valencia</strain>
    </source>
</reference>
<organism evidence="1 2">
    <name type="scientific">Citrus sinensis</name>
    <name type="common">Sweet orange</name>
    <name type="synonym">Citrus aurantium var. sinensis</name>
    <dbReference type="NCBI Taxonomy" id="2711"/>
    <lineage>
        <taxon>Eukaryota</taxon>
        <taxon>Viridiplantae</taxon>
        <taxon>Streptophyta</taxon>
        <taxon>Embryophyta</taxon>
        <taxon>Tracheophyta</taxon>
        <taxon>Spermatophyta</taxon>
        <taxon>Magnoliopsida</taxon>
        <taxon>eudicotyledons</taxon>
        <taxon>Gunneridae</taxon>
        <taxon>Pentapetalae</taxon>
        <taxon>rosids</taxon>
        <taxon>malvids</taxon>
        <taxon>Sapindales</taxon>
        <taxon>Rutaceae</taxon>
        <taxon>Aurantioideae</taxon>
        <taxon>Citrus</taxon>
    </lineage>
</organism>
<name>A0ACB8L6H2_CITSI</name>
<protein>
    <submittedName>
        <fullName evidence="1">Uncharacterized protein</fullName>
    </submittedName>
</protein>